<comment type="cofactor">
    <cofactor evidence="1 6">
        <name>Zn(2+)</name>
        <dbReference type="ChEBI" id="CHEBI:29105"/>
    </cofactor>
</comment>
<dbReference type="InterPro" id="IPR020843">
    <property type="entry name" value="ER"/>
</dbReference>
<dbReference type="EMBL" id="KQ085905">
    <property type="protein sequence ID" value="KLO17370.1"/>
    <property type="molecule type" value="Genomic_DNA"/>
</dbReference>
<dbReference type="GO" id="GO:0004022">
    <property type="term" value="F:alcohol dehydrogenase (NAD+) activity"/>
    <property type="evidence" value="ECO:0007669"/>
    <property type="project" value="TreeGrafter"/>
</dbReference>
<keyword evidence="3 6" id="KW-0479">Metal-binding</keyword>
<evidence type="ECO:0000256" key="2">
    <source>
        <dbReference type="ARBA" id="ARBA00008072"/>
    </source>
</evidence>
<dbReference type="InterPro" id="IPR011032">
    <property type="entry name" value="GroES-like_sf"/>
</dbReference>
<dbReference type="PANTHER" id="PTHR42940">
    <property type="entry name" value="ALCOHOL DEHYDROGENASE 1-RELATED"/>
    <property type="match status" value="1"/>
</dbReference>
<sequence>MSTITESAQSFPKTYKAGPNQGWKIIDVPVRPPGPHEVFIKILAAGLCGSDHFVEDGSWPGLQYPLTAGHENVGRVVSIGSEVSNHNGRLNPGGLVGVGWNGGYCGTCATCREGDFSGWHGEYMYAPETAVITIPEEALTKASYAELAPLFCAGATALIGGLGHLAIQYASKLGLRVYTLSSSSSKAGLAKSLGATGHIDASATPDVVEHIRSLSAAGDGAKLILCTAPYAKEISSILPAVGRNGTVTLVSAATDGNIEVSNLLLNMKRATLRGWSCGGGYETDECIRFSTLTGVKSMVKEFSLEQFTEAYQDLTNGRPQFRNVIVFPE</sequence>
<dbReference type="Gene3D" id="3.40.50.720">
    <property type="entry name" value="NAD(P)-binding Rossmann-like Domain"/>
    <property type="match status" value="1"/>
</dbReference>
<evidence type="ECO:0000313" key="9">
    <source>
        <dbReference type="Proteomes" id="UP000053477"/>
    </source>
</evidence>
<dbReference type="InterPro" id="IPR013154">
    <property type="entry name" value="ADH-like_N"/>
</dbReference>
<dbReference type="PROSITE" id="PS00059">
    <property type="entry name" value="ADH_ZINC"/>
    <property type="match status" value="1"/>
</dbReference>
<dbReference type="STRING" id="27342.A0A0H2RZ32"/>
<name>A0A0H2RZ32_9AGAM</name>
<dbReference type="PANTHER" id="PTHR42940:SF7">
    <property type="entry name" value="ALCOHOL DEHYDROGENASE-LIKE N-TERMINAL DOMAIN-CONTAINING PROTEIN"/>
    <property type="match status" value="1"/>
</dbReference>
<dbReference type="InterPro" id="IPR036291">
    <property type="entry name" value="NAD(P)-bd_dom_sf"/>
</dbReference>
<feature type="domain" description="Enoyl reductase (ER)" evidence="7">
    <location>
        <begin position="18"/>
        <end position="325"/>
    </location>
</feature>
<dbReference type="Gene3D" id="3.90.180.10">
    <property type="entry name" value="Medium-chain alcohol dehydrogenases, catalytic domain"/>
    <property type="match status" value="2"/>
</dbReference>
<dbReference type="InterPro" id="IPR013149">
    <property type="entry name" value="ADH-like_C"/>
</dbReference>
<dbReference type="Pfam" id="PF08240">
    <property type="entry name" value="ADH_N"/>
    <property type="match status" value="1"/>
</dbReference>
<dbReference type="InParanoid" id="A0A0H2RZ32"/>
<dbReference type="GO" id="GO:0008270">
    <property type="term" value="F:zinc ion binding"/>
    <property type="evidence" value="ECO:0007669"/>
    <property type="project" value="InterPro"/>
</dbReference>
<dbReference type="InterPro" id="IPR002328">
    <property type="entry name" value="ADH_Zn_CS"/>
</dbReference>
<accession>A0A0H2RZ32</accession>
<protein>
    <submittedName>
        <fullName evidence="8">GroES-like protein</fullName>
    </submittedName>
</protein>
<evidence type="ECO:0000256" key="4">
    <source>
        <dbReference type="ARBA" id="ARBA00022833"/>
    </source>
</evidence>
<evidence type="ECO:0000256" key="5">
    <source>
        <dbReference type="ARBA" id="ARBA00023002"/>
    </source>
</evidence>
<dbReference type="Proteomes" id="UP000053477">
    <property type="component" value="Unassembled WGS sequence"/>
</dbReference>
<organism evidence="8 9">
    <name type="scientific">Schizopora paradoxa</name>
    <dbReference type="NCBI Taxonomy" id="27342"/>
    <lineage>
        <taxon>Eukaryota</taxon>
        <taxon>Fungi</taxon>
        <taxon>Dikarya</taxon>
        <taxon>Basidiomycota</taxon>
        <taxon>Agaricomycotina</taxon>
        <taxon>Agaricomycetes</taxon>
        <taxon>Hymenochaetales</taxon>
        <taxon>Schizoporaceae</taxon>
        <taxon>Schizopora</taxon>
    </lineage>
</organism>
<reference evidence="8 9" key="1">
    <citation type="submission" date="2015-04" db="EMBL/GenBank/DDBJ databases">
        <title>Complete genome sequence of Schizopora paradoxa KUC8140, a cosmopolitan wood degrader in East Asia.</title>
        <authorList>
            <consortium name="DOE Joint Genome Institute"/>
            <person name="Min B."/>
            <person name="Park H."/>
            <person name="Jang Y."/>
            <person name="Kim J.-J."/>
            <person name="Kim K.H."/>
            <person name="Pangilinan J."/>
            <person name="Lipzen A."/>
            <person name="Riley R."/>
            <person name="Grigoriev I.V."/>
            <person name="Spatafora J.W."/>
            <person name="Choi I.-G."/>
        </authorList>
    </citation>
    <scope>NUCLEOTIDE SEQUENCE [LARGE SCALE GENOMIC DNA]</scope>
    <source>
        <strain evidence="8 9">KUC8140</strain>
    </source>
</reference>
<comment type="similarity">
    <text evidence="2 6">Belongs to the zinc-containing alcohol dehydrogenase family.</text>
</comment>
<evidence type="ECO:0000256" key="3">
    <source>
        <dbReference type="ARBA" id="ARBA00022723"/>
    </source>
</evidence>
<keyword evidence="5" id="KW-0560">Oxidoreductase</keyword>
<dbReference type="SMART" id="SM00829">
    <property type="entry name" value="PKS_ER"/>
    <property type="match status" value="1"/>
</dbReference>
<proteinExistence type="inferred from homology"/>
<dbReference type="AlphaFoldDB" id="A0A0H2RZ32"/>
<dbReference type="SUPFAM" id="SSF51735">
    <property type="entry name" value="NAD(P)-binding Rossmann-fold domains"/>
    <property type="match status" value="1"/>
</dbReference>
<dbReference type="GO" id="GO:0005737">
    <property type="term" value="C:cytoplasm"/>
    <property type="evidence" value="ECO:0007669"/>
    <property type="project" value="TreeGrafter"/>
</dbReference>
<evidence type="ECO:0000256" key="1">
    <source>
        <dbReference type="ARBA" id="ARBA00001947"/>
    </source>
</evidence>
<evidence type="ECO:0000259" key="7">
    <source>
        <dbReference type="SMART" id="SM00829"/>
    </source>
</evidence>
<dbReference type="SUPFAM" id="SSF50129">
    <property type="entry name" value="GroES-like"/>
    <property type="match status" value="1"/>
</dbReference>
<gene>
    <name evidence="8" type="ORF">SCHPADRAFT_919464</name>
</gene>
<dbReference type="OrthoDB" id="1560166at2759"/>
<keyword evidence="4 6" id="KW-0862">Zinc</keyword>
<keyword evidence="9" id="KW-1185">Reference proteome</keyword>
<dbReference type="Pfam" id="PF00107">
    <property type="entry name" value="ADH_zinc_N"/>
    <property type="match status" value="1"/>
</dbReference>
<evidence type="ECO:0000256" key="6">
    <source>
        <dbReference type="RuleBase" id="RU361277"/>
    </source>
</evidence>
<evidence type="ECO:0000313" key="8">
    <source>
        <dbReference type="EMBL" id="KLO17370.1"/>
    </source>
</evidence>